<dbReference type="InterPro" id="IPR006571">
    <property type="entry name" value="TLDc_dom"/>
</dbReference>
<dbReference type="PROSITE" id="PS51886">
    <property type="entry name" value="TLDC"/>
    <property type="match status" value="1"/>
</dbReference>
<feature type="region of interest" description="Disordered" evidence="5">
    <location>
        <begin position="92"/>
        <end position="121"/>
    </location>
</feature>
<feature type="domain" description="TLDc" evidence="6">
    <location>
        <begin position="236"/>
        <end position="478"/>
    </location>
</feature>
<keyword evidence="3" id="KW-0496">Mitochondrion</keyword>
<protein>
    <recommendedName>
        <fullName evidence="4">Oxidation resistance protein 1</fullName>
    </recommendedName>
</protein>
<gene>
    <name evidence="7" type="ORF">EZS28_013409</name>
</gene>
<evidence type="ECO:0000313" key="7">
    <source>
        <dbReference type="EMBL" id="KAA6391065.1"/>
    </source>
</evidence>
<dbReference type="EMBL" id="SNRW01003009">
    <property type="protein sequence ID" value="KAA6391065.1"/>
    <property type="molecule type" value="Genomic_DNA"/>
</dbReference>
<proteinExistence type="inferred from homology"/>
<feature type="region of interest" description="Disordered" evidence="5">
    <location>
        <begin position="155"/>
        <end position="174"/>
    </location>
</feature>
<dbReference type="OrthoDB" id="26679at2759"/>
<feature type="compositionally biased region" description="Low complexity" evidence="5">
    <location>
        <begin position="110"/>
        <end position="120"/>
    </location>
</feature>
<reference evidence="7 8" key="1">
    <citation type="submission" date="2019-03" db="EMBL/GenBank/DDBJ databases">
        <title>Single cell metagenomics reveals metabolic interactions within the superorganism composed of flagellate Streblomastix strix and complex community of Bacteroidetes bacteria on its surface.</title>
        <authorList>
            <person name="Treitli S.C."/>
            <person name="Kolisko M."/>
            <person name="Husnik F."/>
            <person name="Keeling P."/>
            <person name="Hampl V."/>
        </authorList>
    </citation>
    <scope>NUCLEOTIDE SEQUENCE [LARGE SCALE GENOMIC DNA]</scope>
    <source>
        <strain evidence="7">ST1C</strain>
    </source>
</reference>
<feature type="compositionally biased region" description="Polar residues" evidence="5">
    <location>
        <begin position="220"/>
        <end position="234"/>
    </location>
</feature>
<evidence type="ECO:0000256" key="2">
    <source>
        <dbReference type="ARBA" id="ARBA00009540"/>
    </source>
</evidence>
<comment type="similarity">
    <text evidence="2">Belongs to the OXR1 family.</text>
</comment>
<accession>A0A5J4W8P8</accession>
<dbReference type="SMART" id="SM00584">
    <property type="entry name" value="TLDc"/>
    <property type="match status" value="1"/>
</dbReference>
<name>A0A5J4W8P8_9EUKA</name>
<evidence type="ECO:0000313" key="8">
    <source>
        <dbReference type="Proteomes" id="UP000324800"/>
    </source>
</evidence>
<evidence type="ECO:0000256" key="1">
    <source>
        <dbReference type="ARBA" id="ARBA00004173"/>
    </source>
</evidence>
<dbReference type="AlphaFoldDB" id="A0A5J4W8P8"/>
<feature type="region of interest" description="Disordered" evidence="5">
    <location>
        <begin position="220"/>
        <end position="251"/>
    </location>
</feature>
<evidence type="ECO:0000259" key="6">
    <source>
        <dbReference type="PROSITE" id="PS51886"/>
    </source>
</evidence>
<comment type="subcellular location">
    <subcellularLocation>
        <location evidence="1">Mitochondrion</location>
    </subcellularLocation>
</comment>
<dbReference type="PANTHER" id="PTHR23354">
    <property type="entry name" value="NUCLEOLAR PROTEIN 7/ESTROGEN RECEPTOR COACTIVATOR-RELATED"/>
    <property type="match status" value="1"/>
</dbReference>
<feature type="compositionally biased region" description="Low complexity" evidence="5">
    <location>
        <begin position="236"/>
        <end position="251"/>
    </location>
</feature>
<evidence type="ECO:0000256" key="4">
    <source>
        <dbReference type="ARBA" id="ARBA00040604"/>
    </source>
</evidence>
<dbReference type="GO" id="GO:0005739">
    <property type="term" value="C:mitochondrion"/>
    <property type="evidence" value="ECO:0007669"/>
    <property type="project" value="UniProtKB-SubCell"/>
</dbReference>
<dbReference type="PANTHER" id="PTHR23354:SF62">
    <property type="entry name" value="MUSTARD, ISOFORM V"/>
    <property type="match status" value="1"/>
</dbReference>
<organism evidence="7 8">
    <name type="scientific">Streblomastix strix</name>
    <dbReference type="NCBI Taxonomy" id="222440"/>
    <lineage>
        <taxon>Eukaryota</taxon>
        <taxon>Metamonada</taxon>
        <taxon>Preaxostyla</taxon>
        <taxon>Oxymonadida</taxon>
        <taxon>Streblomastigidae</taxon>
        <taxon>Streblomastix</taxon>
    </lineage>
</organism>
<dbReference type="Proteomes" id="UP000324800">
    <property type="component" value="Unassembled WGS sequence"/>
</dbReference>
<evidence type="ECO:0000256" key="5">
    <source>
        <dbReference type="SAM" id="MobiDB-lite"/>
    </source>
</evidence>
<comment type="caution">
    <text evidence="7">The sequence shown here is derived from an EMBL/GenBank/DDBJ whole genome shotgun (WGS) entry which is preliminary data.</text>
</comment>
<feature type="compositionally biased region" description="Low complexity" evidence="5">
    <location>
        <begin position="155"/>
        <end position="173"/>
    </location>
</feature>
<evidence type="ECO:0000256" key="3">
    <source>
        <dbReference type="ARBA" id="ARBA00023128"/>
    </source>
</evidence>
<dbReference type="Pfam" id="PF07534">
    <property type="entry name" value="TLD"/>
    <property type="match status" value="1"/>
</dbReference>
<sequence length="478" mass="54094">MDEFLSWEANATLPQLSILPIKTRMTGISFEGYDYNCVSNALKLDRQGNKKIYKITPSQALNERIRLDQPKFISNESSQSYLPQLFGPGIVKQLLTRPPSPTRTQRNNLSQSSMSQQSQSALAHLVNMQHDSTELVSEKYTQSLLIQSSTPFSQASQQSITKSTSKQSLSDSSIHSFKDEREINVQQNPSSILSNAHFALLQRFIPTQILTSSLPMHRQISSQQSSPYNQNFFPHSSMASSTSSQSSSSSQSTSSHFPYSWRLLFNMNVHGTSFSTLYALCILPLITSSHNQNQLKQLPLPQNSPLPVSPFQQTGSSLYAQTLNQKPKQQNQHLTGQNIETPVLIVMRTENGAVLGAFICPYLKIFDRYYGYRESFVFRFLKSNATNHPYPKSPERKKIEQEKEILWLFVHQSSRQDIFYVRCQHDNITIGGGKHPAITLHKPALERGATYSNTTYACPSLANSEDFVFTAFEVWRLE</sequence>